<dbReference type="AlphaFoldDB" id="A0A418YB05"/>
<dbReference type="PANTHER" id="PTHR11839">
    <property type="entry name" value="UDP/ADP-SUGAR PYROPHOSPHATASE"/>
    <property type="match status" value="1"/>
</dbReference>
<dbReference type="PROSITE" id="PS00893">
    <property type="entry name" value="NUDIX_BOX"/>
    <property type="match status" value="1"/>
</dbReference>
<dbReference type="Proteomes" id="UP000283255">
    <property type="component" value="Unassembled WGS sequence"/>
</dbReference>
<protein>
    <recommendedName>
        <fullName evidence="4">ADP-ribose pyrophosphatase</fullName>
        <ecNumber evidence="3">3.6.1.13</ecNumber>
    </recommendedName>
    <alternativeName>
        <fullName evidence="9">ADP-ribose diphosphatase</fullName>
    </alternativeName>
    <alternativeName>
        <fullName evidence="11">ADP-ribose phosphohydrolase</fullName>
    </alternativeName>
    <alternativeName>
        <fullName evidence="10">Adenosine diphosphoribose pyrophosphatase</fullName>
    </alternativeName>
</protein>
<dbReference type="InterPro" id="IPR004385">
    <property type="entry name" value="NDP_pyrophosphatase"/>
</dbReference>
<evidence type="ECO:0000256" key="10">
    <source>
        <dbReference type="ARBA" id="ARBA00030308"/>
    </source>
</evidence>
<dbReference type="InterPro" id="IPR000086">
    <property type="entry name" value="NUDIX_hydrolase_dom"/>
</dbReference>
<keyword evidence="6 16" id="KW-0378">Hydrolase</keyword>
<evidence type="ECO:0000256" key="5">
    <source>
        <dbReference type="ARBA" id="ARBA00022723"/>
    </source>
</evidence>
<dbReference type="GO" id="GO:0005829">
    <property type="term" value="C:cytosol"/>
    <property type="evidence" value="ECO:0007669"/>
    <property type="project" value="TreeGrafter"/>
</dbReference>
<comment type="similarity">
    <text evidence="2">Belongs to the Nudix hydrolase family. NudF subfamily.</text>
</comment>
<keyword evidence="7 13" id="KW-0460">Magnesium</keyword>
<organism evidence="16 17">
    <name type="scientific">Motilimonas pumila</name>
    <dbReference type="NCBI Taxonomy" id="2303987"/>
    <lineage>
        <taxon>Bacteria</taxon>
        <taxon>Pseudomonadati</taxon>
        <taxon>Pseudomonadota</taxon>
        <taxon>Gammaproteobacteria</taxon>
        <taxon>Alteromonadales</taxon>
        <taxon>Alteromonadales genera incertae sedis</taxon>
        <taxon>Motilimonas</taxon>
    </lineage>
</organism>
<evidence type="ECO:0000256" key="9">
    <source>
        <dbReference type="ARBA" id="ARBA00030162"/>
    </source>
</evidence>
<dbReference type="Gene3D" id="3.90.79.10">
    <property type="entry name" value="Nucleoside Triphosphate Pyrophosphohydrolase"/>
    <property type="match status" value="1"/>
</dbReference>
<comment type="catalytic activity">
    <reaction evidence="12">
        <text>ADP-D-ribose + H2O = D-ribose 5-phosphate + AMP + 2 H(+)</text>
        <dbReference type="Rhea" id="RHEA:10412"/>
        <dbReference type="ChEBI" id="CHEBI:15377"/>
        <dbReference type="ChEBI" id="CHEBI:15378"/>
        <dbReference type="ChEBI" id="CHEBI:57967"/>
        <dbReference type="ChEBI" id="CHEBI:78346"/>
        <dbReference type="ChEBI" id="CHEBI:456215"/>
        <dbReference type="EC" id="3.6.1.13"/>
    </reaction>
</comment>
<feature type="binding site" evidence="13">
    <location>
        <position position="116"/>
    </location>
    <ligand>
        <name>Mg(2+)</name>
        <dbReference type="ChEBI" id="CHEBI:18420"/>
        <label>1</label>
    </ligand>
</feature>
<dbReference type="EMBL" id="QZCH01000029">
    <property type="protein sequence ID" value="RJG40103.1"/>
    <property type="molecule type" value="Genomic_DNA"/>
</dbReference>
<gene>
    <name evidence="16" type="ORF">D1Z90_17270</name>
</gene>
<feature type="domain" description="Nudix hydrolase" evidence="15">
    <location>
        <begin position="55"/>
        <end position="198"/>
    </location>
</feature>
<reference evidence="16 17" key="2">
    <citation type="submission" date="2019-01" db="EMBL/GenBank/DDBJ databases">
        <title>Motilimonas pumilus sp. nov., isolated from the gut of sea cucumber (Apostichopus japonicus).</title>
        <authorList>
            <person name="Wang F.-Q."/>
            <person name="Ren L.-H."/>
            <person name="Lin Y.-W."/>
            <person name="Sun G.-H."/>
            <person name="Du Z.-J."/>
            <person name="Zhao J.-X."/>
            <person name="Liu X.-J."/>
            <person name="Liu L.-J."/>
        </authorList>
    </citation>
    <scope>NUCLEOTIDE SEQUENCE [LARGE SCALE GENOMIC DNA]</scope>
    <source>
        <strain evidence="16 17">PLHSC7-2</strain>
    </source>
</reference>
<dbReference type="OrthoDB" id="5292471at2"/>
<evidence type="ECO:0000256" key="3">
    <source>
        <dbReference type="ARBA" id="ARBA00012453"/>
    </source>
</evidence>
<comment type="cofactor">
    <cofactor evidence="1 13">
        <name>Mg(2+)</name>
        <dbReference type="ChEBI" id="CHEBI:18420"/>
    </cofactor>
</comment>
<evidence type="ECO:0000256" key="13">
    <source>
        <dbReference type="PIRSR" id="PIRSR604385-2"/>
    </source>
</evidence>
<evidence type="ECO:0000259" key="15">
    <source>
        <dbReference type="PROSITE" id="PS51462"/>
    </source>
</evidence>
<reference evidence="16 17" key="1">
    <citation type="submission" date="2018-09" db="EMBL/GenBank/DDBJ databases">
        <authorList>
            <person name="Wang F."/>
        </authorList>
    </citation>
    <scope>NUCLEOTIDE SEQUENCE [LARGE SCALE GENOMIC DNA]</scope>
    <source>
        <strain evidence="16 17">PLHSC7-2</strain>
    </source>
</reference>
<sequence>MKPELTKNNCFNKDDVEIISKKKLYQGFFEANSYRFKHRLFAGGWSPEIEREIFERGHAAAVLLFDIEADAFVLVEQFRFGALETSDTPWLLEMVAGIIEPGEVAAEVVEREAQEEAGVVISNIMPMLSYLVSPGGCTEKIDLFVAQVDSSQAQGIHGLEEEGEDIRVQVVSRTQANELLEQGVINNAATVIALQWLQLNLDKVIRTWQSQAPA</sequence>
<dbReference type="SUPFAM" id="SSF55811">
    <property type="entry name" value="Nudix"/>
    <property type="match status" value="1"/>
</dbReference>
<dbReference type="PROSITE" id="PS51462">
    <property type="entry name" value="NUDIX"/>
    <property type="match status" value="1"/>
</dbReference>
<name>A0A418YB05_9GAMM</name>
<dbReference type="Pfam" id="PF00293">
    <property type="entry name" value="NUDIX"/>
    <property type="match status" value="1"/>
</dbReference>
<dbReference type="GO" id="GO:0019144">
    <property type="term" value="F:ADP-sugar diphosphatase activity"/>
    <property type="evidence" value="ECO:0007669"/>
    <property type="project" value="TreeGrafter"/>
</dbReference>
<dbReference type="NCBIfam" id="TIGR00052">
    <property type="entry name" value="nudix-type nucleoside diphosphatase, YffH/AdpP family"/>
    <property type="match status" value="1"/>
</dbReference>
<evidence type="ECO:0000256" key="8">
    <source>
        <dbReference type="ARBA" id="ARBA00025164"/>
    </source>
</evidence>
<evidence type="ECO:0000256" key="7">
    <source>
        <dbReference type="ARBA" id="ARBA00022842"/>
    </source>
</evidence>
<proteinExistence type="inferred from homology"/>
<evidence type="ECO:0000256" key="11">
    <source>
        <dbReference type="ARBA" id="ARBA00033056"/>
    </source>
</evidence>
<evidence type="ECO:0000313" key="16">
    <source>
        <dbReference type="EMBL" id="RJG40103.1"/>
    </source>
</evidence>
<evidence type="ECO:0000256" key="4">
    <source>
        <dbReference type="ARBA" id="ARBA00013297"/>
    </source>
</evidence>
<accession>A0A418YB05</accession>
<evidence type="ECO:0000256" key="12">
    <source>
        <dbReference type="ARBA" id="ARBA00049546"/>
    </source>
</evidence>
<dbReference type="NCBIfam" id="NF008003">
    <property type="entry name" value="PRK10729.1"/>
    <property type="match status" value="1"/>
</dbReference>
<dbReference type="InterPro" id="IPR020084">
    <property type="entry name" value="NUDIX_hydrolase_CS"/>
</dbReference>
<feature type="binding site" evidence="13">
    <location>
        <position position="112"/>
    </location>
    <ligand>
        <name>Mg(2+)</name>
        <dbReference type="ChEBI" id="CHEBI:18420"/>
        <label>1</label>
    </ligand>
</feature>
<evidence type="ECO:0000256" key="2">
    <source>
        <dbReference type="ARBA" id="ARBA00007482"/>
    </source>
</evidence>
<dbReference type="PANTHER" id="PTHR11839:SF5">
    <property type="entry name" value="ADP-RIBOSE PYROPHOSPHATASE"/>
    <property type="match status" value="1"/>
</dbReference>
<dbReference type="GO" id="GO:0046872">
    <property type="term" value="F:metal ion binding"/>
    <property type="evidence" value="ECO:0007669"/>
    <property type="project" value="UniProtKB-KW"/>
</dbReference>
<evidence type="ECO:0000256" key="1">
    <source>
        <dbReference type="ARBA" id="ARBA00001946"/>
    </source>
</evidence>
<dbReference type="CDD" id="cd24155">
    <property type="entry name" value="NUDIX_ADPRase"/>
    <property type="match status" value="1"/>
</dbReference>
<comment type="caution">
    <text evidence="16">The sequence shown here is derived from an EMBL/GenBank/DDBJ whole genome shotgun (WGS) entry which is preliminary data.</text>
</comment>
<evidence type="ECO:0000313" key="17">
    <source>
        <dbReference type="Proteomes" id="UP000283255"/>
    </source>
</evidence>
<feature type="binding site" evidence="13">
    <location>
        <position position="96"/>
    </location>
    <ligand>
        <name>Mg(2+)</name>
        <dbReference type="ChEBI" id="CHEBI:18420"/>
        <label>1</label>
    </ligand>
</feature>
<dbReference type="GO" id="GO:0006753">
    <property type="term" value="P:nucleoside phosphate metabolic process"/>
    <property type="evidence" value="ECO:0007669"/>
    <property type="project" value="TreeGrafter"/>
</dbReference>
<dbReference type="RefSeq" id="WP_119912046.1">
    <property type="nucleotide sequence ID" value="NZ_QZCH01000029.1"/>
</dbReference>
<dbReference type="EC" id="3.6.1.13" evidence="3"/>
<keyword evidence="17" id="KW-1185">Reference proteome</keyword>
<keyword evidence="5 13" id="KW-0479">Metal-binding</keyword>
<dbReference type="GO" id="GO:0047631">
    <property type="term" value="F:ADP-ribose diphosphatase activity"/>
    <property type="evidence" value="ECO:0007669"/>
    <property type="project" value="UniProtKB-EC"/>
</dbReference>
<dbReference type="GO" id="GO:0019693">
    <property type="term" value="P:ribose phosphate metabolic process"/>
    <property type="evidence" value="ECO:0007669"/>
    <property type="project" value="TreeGrafter"/>
</dbReference>
<evidence type="ECO:0000256" key="6">
    <source>
        <dbReference type="ARBA" id="ARBA00022801"/>
    </source>
</evidence>
<evidence type="ECO:0000256" key="14">
    <source>
        <dbReference type="PIRSR" id="PIRSR604385-3"/>
    </source>
</evidence>
<dbReference type="InterPro" id="IPR015797">
    <property type="entry name" value="NUDIX_hydrolase-like_dom_sf"/>
</dbReference>
<comment type="function">
    <text evidence="8">Acts on ADP-mannose and ADP-glucose as well as ADP-ribose. Prevents glycogen biosynthesis. The reaction catalyzed by this enzyme is a limiting step of the gluconeogenic process.</text>
</comment>
<feature type="binding site" evidence="13">
    <location>
        <position position="164"/>
    </location>
    <ligand>
        <name>Mg(2+)</name>
        <dbReference type="ChEBI" id="CHEBI:18420"/>
        <label>1</label>
    </ligand>
</feature>
<feature type="short sequence motif" description="Nudix box" evidence="14">
    <location>
        <begin position="97"/>
        <end position="119"/>
    </location>
</feature>